<evidence type="ECO:0000256" key="5">
    <source>
        <dbReference type="ARBA" id="ARBA00023242"/>
    </source>
</evidence>
<dbReference type="GO" id="GO:0003700">
    <property type="term" value="F:DNA-binding transcription factor activity"/>
    <property type="evidence" value="ECO:0007669"/>
    <property type="project" value="InterPro"/>
</dbReference>
<dbReference type="InterPro" id="IPR036955">
    <property type="entry name" value="AP2/ERF_dom_sf"/>
</dbReference>
<dbReference type="OrthoDB" id="1932767at2759"/>
<evidence type="ECO:0000256" key="7">
    <source>
        <dbReference type="SAM" id="MobiDB-lite"/>
    </source>
</evidence>
<dbReference type="STRING" id="2094558.A0A314YK76"/>
<reference evidence="9 10" key="1">
    <citation type="submission" date="2018-02" db="EMBL/GenBank/DDBJ databases">
        <title>Draft genome of wild Prunus yedoensis var. nudiflora.</title>
        <authorList>
            <person name="Baek S."/>
            <person name="Kim J.-H."/>
            <person name="Choi K."/>
            <person name="Kim G.-B."/>
            <person name="Cho A."/>
            <person name="Jang H."/>
            <person name="Shin C.-H."/>
            <person name="Yu H.-J."/>
            <person name="Mun J.-H."/>
        </authorList>
    </citation>
    <scope>NUCLEOTIDE SEQUENCE [LARGE SCALE GENOMIC DNA]</scope>
    <source>
        <strain evidence="10">cv. Jeju island</strain>
        <tissue evidence="9">Leaf</tissue>
    </source>
</reference>
<keyword evidence="3" id="KW-0238">DNA-binding</keyword>
<keyword evidence="2" id="KW-0805">Transcription regulation</keyword>
<dbReference type="GO" id="GO:0005634">
    <property type="term" value="C:nucleus"/>
    <property type="evidence" value="ECO:0007669"/>
    <property type="project" value="UniProtKB-SubCell"/>
</dbReference>
<dbReference type="Gene3D" id="3.30.730.10">
    <property type="entry name" value="AP2/ERF domain"/>
    <property type="match status" value="1"/>
</dbReference>
<evidence type="ECO:0000256" key="2">
    <source>
        <dbReference type="ARBA" id="ARBA00023015"/>
    </source>
</evidence>
<comment type="caution">
    <text evidence="9">The sequence shown here is derived from an EMBL/GenBank/DDBJ whole genome shotgun (WGS) entry which is preliminary data.</text>
</comment>
<gene>
    <name evidence="9" type="ORF">Pyn_35933</name>
</gene>
<feature type="compositionally biased region" description="Low complexity" evidence="7">
    <location>
        <begin position="311"/>
        <end position="324"/>
    </location>
</feature>
<dbReference type="PANTHER" id="PTHR31190">
    <property type="entry name" value="DNA-BINDING DOMAIN"/>
    <property type="match status" value="1"/>
</dbReference>
<dbReference type="CDD" id="cd00018">
    <property type="entry name" value="AP2"/>
    <property type="match status" value="1"/>
</dbReference>
<evidence type="ECO:0000256" key="1">
    <source>
        <dbReference type="ARBA" id="ARBA00004123"/>
    </source>
</evidence>
<name>A0A314YK76_PRUYE</name>
<dbReference type="Proteomes" id="UP000250321">
    <property type="component" value="Unassembled WGS sequence"/>
</dbReference>
<keyword evidence="5" id="KW-0539">Nucleus</keyword>
<feature type="compositionally biased region" description="Basic and acidic residues" evidence="7">
    <location>
        <begin position="126"/>
        <end position="137"/>
    </location>
</feature>
<organism evidence="9 10">
    <name type="scientific">Prunus yedoensis var. nudiflora</name>
    <dbReference type="NCBI Taxonomy" id="2094558"/>
    <lineage>
        <taxon>Eukaryota</taxon>
        <taxon>Viridiplantae</taxon>
        <taxon>Streptophyta</taxon>
        <taxon>Embryophyta</taxon>
        <taxon>Tracheophyta</taxon>
        <taxon>Spermatophyta</taxon>
        <taxon>Magnoliopsida</taxon>
        <taxon>eudicotyledons</taxon>
        <taxon>Gunneridae</taxon>
        <taxon>Pentapetalae</taxon>
        <taxon>rosids</taxon>
        <taxon>fabids</taxon>
        <taxon>Rosales</taxon>
        <taxon>Rosaceae</taxon>
        <taxon>Amygdaloideae</taxon>
        <taxon>Amygdaleae</taxon>
        <taxon>Prunus</taxon>
    </lineage>
</organism>
<accession>A0A314YK76</accession>
<dbReference type="Pfam" id="PF00847">
    <property type="entry name" value="AP2"/>
    <property type="match status" value="1"/>
</dbReference>
<dbReference type="SUPFAM" id="SSF54171">
    <property type="entry name" value="DNA-binding domain"/>
    <property type="match status" value="1"/>
</dbReference>
<proteinExistence type="inferred from homology"/>
<evidence type="ECO:0000256" key="4">
    <source>
        <dbReference type="ARBA" id="ARBA00023163"/>
    </source>
</evidence>
<dbReference type="InterPro" id="IPR044808">
    <property type="entry name" value="ERF_plant"/>
</dbReference>
<dbReference type="FunFam" id="3.30.730.10:FF:000001">
    <property type="entry name" value="Ethylene-responsive transcription factor 2"/>
    <property type="match status" value="1"/>
</dbReference>
<protein>
    <submittedName>
        <fullName evidence="9">Ethylene-responsive transcription factor RAP2-3</fullName>
    </submittedName>
</protein>
<sequence length="324" mass="35385">MESRRAAPPLRVCVLCHAKPLFCVEVTPPVSGNINNMCGGAIISDFISAKRGRTLTAEDLWSDFDTISDLLGLDHSSSNINNKKNKDQFEHQQNNTRVAQKPKPPLSKGAGTSEKPKKTSPGAGAQKEEVGKASEKNKRVRKNVYRGIRQRPWGKWAAEIRDPHKGVRVWLGTYNTAEEAARAYDDAARRIRGGKAKLNFPELPPSSVAAPAPAPATRPLKKRCVVGPAESTQSSLGSNGNCCNYDPFEGGEIYGKKEVGGEYELKEQISSLESFLGLDEEEASEVNGSGGGEPNKSLDLWMLGDLVTHHQQQQQQQQQQGQLL</sequence>
<keyword evidence="4" id="KW-0804">Transcription</keyword>
<dbReference type="GO" id="GO:0009873">
    <property type="term" value="P:ethylene-activated signaling pathway"/>
    <property type="evidence" value="ECO:0007669"/>
    <property type="project" value="InterPro"/>
</dbReference>
<evidence type="ECO:0000259" key="8">
    <source>
        <dbReference type="PROSITE" id="PS51032"/>
    </source>
</evidence>
<dbReference type="EMBL" id="PJQY01000767">
    <property type="protein sequence ID" value="PQQ08082.1"/>
    <property type="molecule type" value="Genomic_DNA"/>
</dbReference>
<dbReference type="PROSITE" id="PS51032">
    <property type="entry name" value="AP2_ERF"/>
    <property type="match status" value="1"/>
</dbReference>
<dbReference type="AlphaFoldDB" id="A0A314YK76"/>
<feature type="region of interest" description="Disordered" evidence="7">
    <location>
        <begin position="276"/>
        <end position="324"/>
    </location>
</feature>
<dbReference type="SMART" id="SM00380">
    <property type="entry name" value="AP2"/>
    <property type="match status" value="1"/>
</dbReference>
<feature type="region of interest" description="Disordered" evidence="7">
    <location>
        <begin position="78"/>
        <end position="143"/>
    </location>
</feature>
<dbReference type="InterPro" id="IPR016177">
    <property type="entry name" value="DNA-bd_dom_sf"/>
</dbReference>
<feature type="domain" description="AP2/ERF" evidence="8">
    <location>
        <begin position="144"/>
        <end position="201"/>
    </location>
</feature>
<dbReference type="InterPro" id="IPR001471">
    <property type="entry name" value="AP2/ERF_dom"/>
</dbReference>
<evidence type="ECO:0000256" key="6">
    <source>
        <dbReference type="ARBA" id="ARBA00024343"/>
    </source>
</evidence>
<comment type="subcellular location">
    <subcellularLocation>
        <location evidence="1">Nucleus</location>
    </subcellularLocation>
</comment>
<comment type="similarity">
    <text evidence="6">Belongs to the AP2/ERF transcription factor family. ERF subfamily.</text>
</comment>
<dbReference type="PANTHER" id="PTHR31190:SF142">
    <property type="entry name" value="ETHYLENE-RESPONSIVE TRANSCRIPTION FACTOR RAP2-3"/>
    <property type="match status" value="1"/>
</dbReference>
<dbReference type="GO" id="GO:0003677">
    <property type="term" value="F:DNA binding"/>
    <property type="evidence" value="ECO:0007669"/>
    <property type="project" value="UniProtKB-KW"/>
</dbReference>
<keyword evidence="10" id="KW-1185">Reference proteome</keyword>
<evidence type="ECO:0000313" key="9">
    <source>
        <dbReference type="EMBL" id="PQQ08082.1"/>
    </source>
</evidence>
<evidence type="ECO:0000313" key="10">
    <source>
        <dbReference type="Proteomes" id="UP000250321"/>
    </source>
</evidence>
<dbReference type="PRINTS" id="PR00367">
    <property type="entry name" value="ETHRSPELEMNT"/>
</dbReference>
<evidence type="ECO:0000256" key="3">
    <source>
        <dbReference type="ARBA" id="ARBA00023125"/>
    </source>
</evidence>